<evidence type="ECO:0000256" key="10">
    <source>
        <dbReference type="SAM" id="Phobius"/>
    </source>
</evidence>
<dbReference type="PANTHER" id="PTHR24421:SF10">
    <property type="entry name" value="NITRATE_NITRITE SENSOR PROTEIN NARQ"/>
    <property type="match status" value="1"/>
</dbReference>
<dbReference type="GO" id="GO:0046983">
    <property type="term" value="F:protein dimerization activity"/>
    <property type="evidence" value="ECO:0007669"/>
    <property type="project" value="InterPro"/>
</dbReference>
<dbReference type="Proteomes" id="UP000247978">
    <property type="component" value="Unassembled WGS sequence"/>
</dbReference>
<proteinExistence type="predicted"/>
<dbReference type="PANTHER" id="PTHR24421">
    <property type="entry name" value="NITRATE/NITRITE SENSOR PROTEIN NARX-RELATED"/>
    <property type="match status" value="1"/>
</dbReference>
<dbReference type="GO" id="GO:0000155">
    <property type="term" value="F:phosphorelay sensor kinase activity"/>
    <property type="evidence" value="ECO:0007669"/>
    <property type="project" value="InterPro"/>
</dbReference>
<evidence type="ECO:0000313" key="13">
    <source>
        <dbReference type="Proteomes" id="UP000247978"/>
    </source>
</evidence>
<dbReference type="AlphaFoldDB" id="A0A2V3VYL8"/>
<feature type="transmembrane region" description="Helical" evidence="10">
    <location>
        <begin position="50"/>
        <end position="66"/>
    </location>
</feature>
<evidence type="ECO:0000313" key="12">
    <source>
        <dbReference type="EMBL" id="PXW86962.1"/>
    </source>
</evidence>
<dbReference type="InterPro" id="IPR036890">
    <property type="entry name" value="HATPase_C_sf"/>
</dbReference>
<keyword evidence="10" id="KW-1133">Transmembrane helix</keyword>
<dbReference type="InterPro" id="IPR050482">
    <property type="entry name" value="Sensor_HK_TwoCompSys"/>
</dbReference>
<evidence type="ECO:0000256" key="1">
    <source>
        <dbReference type="ARBA" id="ARBA00000085"/>
    </source>
</evidence>
<evidence type="ECO:0000256" key="7">
    <source>
        <dbReference type="ARBA" id="ARBA00022840"/>
    </source>
</evidence>
<keyword evidence="5" id="KW-0547">Nucleotide-binding</keyword>
<dbReference type="Gene3D" id="1.20.5.1930">
    <property type="match status" value="1"/>
</dbReference>
<name>A0A2V3VYL8_9BACI</name>
<feature type="domain" description="Signal transduction histidine kinase subgroup 3 dimerisation and phosphoacceptor" evidence="11">
    <location>
        <begin position="171"/>
        <end position="230"/>
    </location>
</feature>
<keyword evidence="7" id="KW-0067">ATP-binding</keyword>
<evidence type="ECO:0000256" key="2">
    <source>
        <dbReference type="ARBA" id="ARBA00012438"/>
    </source>
</evidence>
<feature type="transmembrane region" description="Helical" evidence="10">
    <location>
        <begin position="115"/>
        <end position="133"/>
    </location>
</feature>
<comment type="caution">
    <text evidence="12">The sequence shown here is derived from an EMBL/GenBank/DDBJ whole genome shotgun (WGS) entry which is preliminary data.</text>
</comment>
<evidence type="ECO:0000259" key="11">
    <source>
        <dbReference type="Pfam" id="PF07730"/>
    </source>
</evidence>
<dbReference type="Gene3D" id="3.30.565.10">
    <property type="entry name" value="Histidine kinase-like ATPase, C-terminal domain"/>
    <property type="match status" value="1"/>
</dbReference>
<reference evidence="12 13" key="1">
    <citation type="submission" date="2018-05" db="EMBL/GenBank/DDBJ databases">
        <title>Genomic Encyclopedia of Type Strains, Phase IV (KMG-IV): sequencing the most valuable type-strain genomes for metagenomic binning, comparative biology and taxonomic classification.</title>
        <authorList>
            <person name="Goeker M."/>
        </authorList>
    </citation>
    <scope>NUCLEOTIDE SEQUENCE [LARGE SCALE GENOMIC DNA]</scope>
    <source>
        <strain evidence="12 13">DSM 28556</strain>
    </source>
</reference>
<dbReference type="RefSeq" id="WP_110395207.1">
    <property type="nucleotide sequence ID" value="NZ_JBHUHB010000001.1"/>
</dbReference>
<dbReference type="SUPFAM" id="SSF55874">
    <property type="entry name" value="ATPase domain of HSP90 chaperone/DNA topoisomerase II/histidine kinase"/>
    <property type="match status" value="1"/>
</dbReference>
<evidence type="ECO:0000256" key="5">
    <source>
        <dbReference type="ARBA" id="ARBA00022741"/>
    </source>
</evidence>
<feature type="coiled-coil region" evidence="9">
    <location>
        <begin position="132"/>
        <end position="159"/>
    </location>
</feature>
<sequence length="358" mass="41648">MQEFFIRFVLFVIIWILMIYETSSQLTLSFFMLTASLALFFFLSKRDISVYVYGILSMVIFLHGLIIHDFLYSSLLLLLITTMATFRLSNIKNLFLLIVNLLFSCSLLIPHLEYLVPVLLVWGFYAFLLIKLNKMELLRKEQKEIYEQLLAEYRHLKRMHIASEEVTKAEERTRIAREIHDSVGHRLTALIMKLEMLHIQHPNEQYIDLKQMANESLNETRQAVQTLQESETKGITAVVQLIRKLEAESQLLIQFTIKDGVLSIPLSNEHGIVLYRVIQEALTNVMRHASSKHVHISIGKSAIHTLAFSITNPMTNKEKFEFGFGLSNMIERVKEVEGQIEIYQTDEEFVIQGMMPYK</sequence>
<evidence type="ECO:0000256" key="6">
    <source>
        <dbReference type="ARBA" id="ARBA00022777"/>
    </source>
</evidence>
<keyword evidence="10" id="KW-0812">Transmembrane</keyword>
<dbReference type="EMBL" id="QJJQ01000006">
    <property type="protein sequence ID" value="PXW86962.1"/>
    <property type="molecule type" value="Genomic_DNA"/>
</dbReference>
<dbReference type="InterPro" id="IPR011712">
    <property type="entry name" value="Sig_transdc_His_kin_sub3_dim/P"/>
</dbReference>
<keyword evidence="8" id="KW-0902">Two-component regulatory system</keyword>
<accession>A0A2V3VYL8</accession>
<keyword evidence="10" id="KW-0472">Membrane</keyword>
<feature type="transmembrane region" description="Helical" evidence="10">
    <location>
        <begin position="26"/>
        <end position="43"/>
    </location>
</feature>
<evidence type="ECO:0000256" key="3">
    <source>
        <dbReference type="ARBA" id="ARBA00022553"/>
    </source>
</evidence>
<evidence type="ECO:0000256" key="4">
    <source>
        <dbReference type="ARBA" id="ARBA00022679"/>
    </source>
</evidence>
<evidence type="ECO:0000256" key="9">
    <source>
        <dbReference type="SAM" id="Coils"/>
    </source>
</evidence>
<keyword evidence="13" id="KW-1185">Reference proteome</keyword>
<dbReference type="GO" id="GO:0005524">
    <property type="term" value="F:ATP binding"/>
    <property type="evidence" value="ECO:0007669"/>
    <property type="project" value="UniProtKB-KW"/>
</dbReference>
<keyword evidence="4" id="KW-0808">Transferase</keyword>
<protein>
    <recommendedName>
        <fullName evidence="2">histidine kinase</fullName>
        <ecNumber evidence="2">2.7.13.3</ecNumber>
    </recommendedName>
</protein>
<evidence type="ECO:0000256" key="8">
    <source>
        <dbReference type="ARBA" id="ARBA00023012"/>
    </source>
</evidence>
<dbReference type="Pfam" id="PF07730">
    <property type="entry name" value="HisKA_3"/>
    <property type="match status" value="1"/>
</dbReference>
<keyword evidence="6 12" id="KW-0418">Kinase</keyword>
<feature type="transmembrane region" description="Helical" evidence="10">
    <location>
        <begin position="5"/>
        <end position="20"/>
    </location>
</feature>
<dbReference type="EC" id="2.7.13.3" evidence="2"/>
<keyword evidence="3" id="KW-0597">Phosphoprotein</keyword>
<gene>
    <name evidence="12" type="ORF">DFR56_10629</name>
</gene>
<keyword evidence="9" id="KW-0175">Coiled coil</keyword>
<organism evidence="12 13">
    <name type="scientific">Pseudogracilibacillus auburnensis</name>
    <dbReference type="NCBI Taxonomy" id="1494959"/>
    <lineage>
        <taxon>Bacteria</taxon>
        <taxon>Bacillati</taxon>
        <taxon>Bacillota</taxon>
        <taxon>Bacilli</taxon>
        <taxon>Bacillales</taxon>
        <taxon>Bacillaceae</taxon>
        <taxon>Pseudogracilibacillus</taxon>
    </lineage>
</organism>
<dbReference type="GO" id="GO:0016020">
    <property type="term" value="C:membrane"/>
    <property type="evidence" value="ECO:0007669"/>
    <property type="project" value="InterPro"/>
</dbReference>
<comment type="catalytic activity">
    <reaction evidence="1">
        <text>ATP + protein L-histidine = ADP + protein N-phospho-L-histidine.</text>
        <dbReference type="EC" id="2.7.13.3"/>
    </reaction>
</comment>
<dbReference type="CDD" id="cd16917">
    <property type="entry name" value="HATPase_UhpB-NarQ-NarX-like"/>
    <property type="match status" value="1"/>
</dbReference>